<dbReference type="SUPFAM" id="SSF50044">
    <property type="entry name" value="SH3-domain"/>
    <property type="match status" value="1"/>
</dbReference>
<dbReference type="Proteomes" id="UP001174909">
    <property type="component" value="Unassembled WGS sequence"/>
</dbReference>
<evidence type="ECO:0000313" key="14">
    <source>
        <dbReference type="Proteomes" id="UP001174909"/>
    </source>
</evidence>
<comment type="caution">
    <text evidence="5">Lacks conserved residue(s) required for the propagation of feature annotation.</text>
</comment>
<dbReference type="PROSITE" id="PS50002">
    <property type="entry name" value="SH3"/>
    <property type="match status" value="1"/>
</dbReference>
<organism evidence="13 14">
    <name type="scientific">Geodia barretti</name>
    <name type="common">Barrett's horny sponge</name>
    <dbReference type="NCBI Taxonomy" id="519541"/>
    <lineage>
        <taxon>Eukaryota</taxon>
        <taxon>Metazoa</taxon>
        <taxon>Porifera</taxon>
        <taxon>Demospongiae</taxon>
        <taxon>Heteroscleromorpha</taxon>
        <taxon>Tetractinellida</taxon>
        <taxon>Astrophorina</taxon>
        <taxon>Geodiidae</taxon>
        <taxon>Geodia</taxon>
    </lineage>
</organism>
<evidence type="ECO:0000256" key="4">
    <source>
        <dbReference type="PROSITE-ProRule" id="PRU00192"/>
    </source>
</evidence>
<dbReference type="PROSITE" id="PS50923">
    <property type="entry name" value="SUSHI"/>
    <property type="match status" value="1"/>
</dbReference>
<dbReference type="FunFam" id="2.30.30.40:FF:000072">
    <property type="entry name" value="Unconventional Myosin IB"/>
    <property type="match status" value="1"/>
</dbReference>
<dbReference type="EMBL" id="CASHTH010004364">
    <property type="protein sequence ID" value="CAI8056497.1"/>
    <property type="molecule type" value="Genomic_DNA"/>
</dbReference>
<keyword evidence="14" id="KW-1185">Reference proteome</keyword>
<sequence length="786" mass="87148">MRRPVQSFGLLVLVFYAAFANSGNDVTGPCDSFNEEVPRTMKTTPKVSKDPNDGPLVVDVVCNPGYLLVPAEASRLHCINDTIWDDLPDCKAIPRVGFTKPAVNCSMNSLCNNLKIPVQLFGQFVREFSVNVTLDVSADDTSEVEEDGLFEIKTTTLVFSTKDTESVKVKVEAKDTGVSGVSKIYTLCLTVLPSESNETRANVSNRCIVVKVINENKASLKLVQQDLFFTSGMQLLSFQVGYRECEINVTLCLHPIEKEICTNFTIPDNKMDIYTVDLLQQNTGVSLEIGSYEGKLVAPNDSCGAQITNSTLNVQWTLTPEEIHKYSVEIWMDNRPYDVNISLEGVPSLSTIPISMSKPLPTRFNISMNTNDPSHTTLCTIDGLAGDGGSGADISDFIKTRFEAVTDMTESYWMTLSAMTPPFVATVKGGNEGALLILSFETDAVGRLHLSLSQKITDDILKAVREFKEQQRDTRKKSEDTVKRAAGHKRTCYHSTNRARATYETRCKETDKAEESFNKVQSLGNAKQQEIAKAQKNSEKARAASKNADQLYQESVKSLEESRALWEREMELLCRQFQELEELRIAYLRHQMWTLCNLCSQTTVYEDQSFENVRKVLEECNVDNDIDLFVSERKTGSERPAPLRYINFYHPNQSEPPTPPVAKGGKGEAPNKALPPLPPASSSEPAEPIEDGVYSSIPDQVKVNTVATAASGGAGFDESYYATPKSTMEQVVALYSYEAQGSQEMSIEEGAIVTIITKEDDVWWCGQLLDGTTGMFPANYVTPYQT</sequence>
<dbReference type="InterPro" id="IPR001452">
    <property type="entry name" value="SH3_domain"/>
</dbReference>
<dbReference type="SUPFAM" id="SSF57535">
    <property type="entry name" value="Complement control module/SCR domain"/>
    <property type="match status" value="1"/>
</dbReference>
<name>A0AA35U0M8_GEOBA</name>
<dbReference type="CDD" id="cd00174">
    <property type="entry name" value="SH3"/>
    <property type="match status" value="1"/>
</dbReference>
<feature type="region of interest" description="Disordered" evidence="8">
    <location>
        <begin position="648"/>
        <end position="691"/>
    </location>
</feature>
<dbReference type="GO" id="GO:0043226">
    <property type="term" value="C:organelle"/>
    <property type="evidence" value="ECO:0007669"/>
    <property type="project" value="UniProtKB-ARBA"/>
</dbReference>
<proteinExistence type="predicted"/>
<dbReference type="InterPro" id="IPR031160">
    <property type="entry name" value="F_BAR_dom"/>
</dbReference>
<evidence type="ECO:0000313" key="13">
    <source>
        <dbReference type="EMBL" id="CAI8056497.1"/>
    </source>
</evidence>
<dbReference type="SUPFAM" id="SSF103657">
    <property type="entry name" value="BAR/IMD domain-like"/>
    <property type="match status" value="1"/>
</dbReference>
<feature type="domain" description="Sushi" evidence="11">
    <location>
        <begin position="28"/>
        <end position="92"/>
    </location>
</feature>
<keyword evidence="1 4" id="KW-0728">SH3 domain</keyword>
<keyword evidence="2 6" id="KW-0175">Coiled coil</keyword>
<dbReference type="GO" id="GO:0005886">
    <property type="term" value="C:plasma membrane"/>
    <property type="evidence" value="ECO:0007669"/>
    <property type="project" value="TreeGrafter"/>
</dbReference>
<keyword evidence="9" id="KW-0732">Signal</keyword>
<dbReference type="PRINTS" id="PR00452">
    <property type="entry name" value="SH3DOMAIN"/>
</dbReference>
<keyword evidence="3" id="KW-1015">Disulfide bond</keyword>
<dbReference type="Pfam" id="PF22699">
    <property type="entry name" value="GMIP-like_FCH"/>
    <property type="match status" value="1"/>
</dbReference>
<dbReference type="AlphaFoldDB" id="A0AA35U0M8"/>
<dbReference type="PROSITE" id="PS51741">
    <property type="entry name" value="F_BAR"/>
    <property type="match status" value="1"/>
</dbReference>
<dbReference type="InterPro" id="IPR054713">
    <property type="entry name" value="GMIP/FCHO2-like_FCH"/>
</dbReference>
<evidence type="ECO:0000259" key="11">
    <source>
        <dbReference type="PROSITE" id="PS50923"/>
    </source>
</evidence>
<dbReference type="InterPro" id="IPR027267">
    <property type="entry name" value="AH/BAR_dom_sf"/>
</dbReference>
<keyword evidence="5" id="KW-0768">Sushi</keyword>
<dbReference type="InterPro" id="IPR036028">
    <property type="entry name" value="SH3-like_dom_sf"/>
</dbReference>
<feature type="domain" description="F-BAR" evidence="12">
    <location>
        <begin position="441"/>
        <end position="625"/>
    </location>
</feature>
<reference evidence="13" key="1">
    <citation type="submission" date="2023-03" db="EMBL/GenBank/DDBJ databases">
        <authorList>
            <person name="Steffen K."/>
            <person name="Cardenas P."/>
        </authorList>
    </citation>
    <scope>NUCLEOTIDE SEQUENCE</scope>
</reference>
<feature type="signal peptide" evidence="9">
    <location>
        <begin position="1"/>
        <end position="22"/>
    </location>
</feature>
<dbReference type="SMART" id="SM00326">
    <property type="entry name" value="SH3"/>
    <property type="match status" value="1"/>
</dbReference>
<dbReference type="InterPro" id="IPR000436">
    <property type="entry name" value="Sushi_SCR_CCP_dom"/>
</dbReference>
<dbReference type="PANTHER" id="PTHR23065">
    <property type="entry name" value="PROLINE-SERINE-THREONINE PHOSPHATASE INTERACTING PROTEIN 1"/>
    <property type="match status" value="1"/>
</dbReference>
<evidence type="ECO:0000259" key="12">
    <source>
        <dbReference type="PROSITE" id="PS51741"/>
    </source>
</evidence>
<evidence type="ECO:0000256" key="1">
    <source>
        <dbReference type="ARBA" id="ARBA00022443"/>
    </source>
</evidence>
<evidence type="ECO:0000256" key="2">
    <source>
        <dbReference type="ARBA" id="ARBA00023054"/>
    </source>
</evidence>
<protein>
    <submittedName>
        <fullName evidence="13">Proline-serine-threonine phosphatase-interacting protein 1</fullName>
    </submittedName>
</protein>
<evidence type="ECO:0000256" key="9">
    <source>
        <dbReference type="SAM" id="SignalP"/>
    </source>
</evidence>
<dbReference type="GO" id="GO:0005737">
    <property type="term" value="C:cytoplasm"/>
    <property type="evidence" value="ECO:0007669"/>
    <property type="project" value="TreeGrafter"/>
</dbReference>
<evidence type="ECO:0000256" key="5">
    <source>
        <dbReference type="PROSITE-ProRule" id="PRU00302"/>
    </source>
</evidence>
<evidence type="ECO:0000256" key="7">
    <source>
        <dbReference type="SAM" id="Coils"/>
    </source>
</evidence>
<evidence type="ECO:0000256" key="8">
    <source>
        <dbReference type="SAM" id="MobiDB-lite"/>
    </source>
</evidence>
<feature type="coiled-coil region" evidence="7">
    <location>
        <begin position="531"/>
        <end position="583"/>
    </location>
</feature>
<feature type="chain" id="PRO_5041241100" evidence="9">
    <location>
        <begin position="23"/>
        <end position="786"/>
    </location>
</feature>
<dbReference type="Gene3D" id="2.30.30.40">
    <property type="entry name" value="SH3 Domains"/>
    <property type="match status" value="1"/>
</dbReference>
<evidence type="ECO:0000259" key="10">
    <source>
        <dbReference type="PROSITE" id="PS50002"/>
    </source>
</evidence>
<evidence type="ECO:0000256" key="6">
    <source>
        <dbReference type="PROSITE-ProRule" id="PRU01077"/>
    </source>
</evidence>
<dbReference type="Pfam" id="PF14604">
    <property type="entry name" value="SH3_9"/>
    <property type="match status" value="1"/>
</dbReference>
<dbReference type="Gene3D" id="1.20.1270.60">
    <property type="entry name" value="Arfaptin homology (AH) domain/BAR domain"/>
    <property type="match status" value="1"/>
</dbReference>
<gene>
    <name evidence="13" type="ORF">GBAR_LOCUS30792</name>
</gene>
<evidence type="ECO:0000256" key="3">
    <source>
        <dbReference type="ARBA" id="ARBA00023157"/>
    </source>
</evidence>
<dbReference type="PANTHER" id="PTHR23065:SF61">
    <property type="entry name" value="PROLINE-SERINE-THREONINE PHOSPHATASE-INTERACTING PROTEIN 2-LIKE"/>
    <property type="match status" value="1"/>
</dbReference>
<accession>A0AA35U0M8</accession>
<feature type="domain" description="SH3" evidence="10">
    <location>
        <begin position="726"/>
        <end position="786"/>
    </location>
</feature>
<dbReference type="InterPro" id="IPR035976">
    <property type="entry name" value="Sushi/SCR/CCP_sf"/>
</dbReference>
<comment type="caution">
    <text evidence="13">The sequence shown here is derived from an EMBL/GenBank/DDBJ whole genome shotgun (WGS) entry which is preliminary data.</text>
</comment>